<dbReference type="AlphaFoldDB" id="A0A7D7RU06"/>
<dbReference type="KEGG" id="nsg:H3L94_07535"/>
<reference evidence="3 4" key="1">
    <citation type="submission" date="2020-07" db="EMBL/GenBank/DDBJ databases">
        <title>Genomic diversity of species in the Neisseriaceae family.</title>
        <authorList>
            <person name="Vincent A.T."/>
            <person name="Bernet E."/>
            <person name="Veyrier F.J."/>
        </authorList>
    </citation>
    <scope>NUCLEOTIDE SEQUENCE [LARGE SCALE GENOMIC DNA]</scope>
    <source>
        <strain evidence="3 4">DSM 22244</strain>
    </source>
</reference>
<proteinExistence type="predicted"/>
<accession>A0A7D7RU06</accession>
<organism evidence="3 4">
    <name type="scientific">Neisseria shayeganii</name>
    <dbReference type="NCBI Taxonomy" id="607712"/>
    <lineage>
        <taxon>Bacteria</taxon>
        <taxon>Pseudomonadati</taxon>
        <taxon>Pseudomonadota</taxon>
        <taxon>Betaproteobacteria</taxon>
        <taxon>Neisseriales</taxon>
        <taxon>Neisseriaceae</taxon>
        <taxon>Neisseria</taxon>
    </lineage>
</organism>
<dbReference type="InterPro" id="IPR025240">
    <property type="entry name" value="DUF4189"/>
</dbReference>
<evidence type="ECO:0000313" key="4">
    <source>
        <dbReference type="Proteomes" id="UP000514752"/>
    </source>
</evidence>
<sequence>MKAVIRIFTCAVLLFLSNVALAQQPAGAAIQEIHRRSNPSHPGYDGDTAPVQPREVWQNKYGALAADFEAGRSGTSEDEDSIQAARRNALQRCGTRNCKIVGSITNGCLAVVHGNGITGIVGGETARQAVSEAMRKCQSDGRSCEVQYSHCNFPVLIRVR</sequence>
<dbReference type="RefSeq" id="WP_182121515.1">
    <property type="nucleotide sequence ID" value="NZ_CP059567.1"/>
</dbReference>
<dbReference type="Pfam" id="PF13827">
    <property type="entry name" value="DUF4189"/>
    <property type="match status" value="1"/>
</dbReference>
<protein>
    <submittedName>
        <fullName evidence="3">DUF4189 domain-containing protein</fullName>
    </submittedName>
</protein>
<evidence type="ECO:0000256" key="1">
    <source>
        <dbReference type="SAM" id="SignalP"/>
    </source>
</evidence>
<feature type="signal peptide" evidence="1">
    <location>
        <begin position="1"/>
        <end position="22"/>
    </location>
</feature>
<dbReference type="Proteomes" id="UP000514752">
    <property type="component" value="Chromosome"/>
</dbReference>
<evidence type="ECO:0000259" key="2">
    <source>
        <dbReference type="Pfam" id="PF13827"/>
    </source>
</evidence>
<feature type="domain" description="DUF4189" evidence="2">
    <location>
        <begin position="61"/>
        <end position="151"/>
    </location>
</feature>
<evidence type="ECO:0000313" key="3">
    <source>
        <dbReference type="EMBL" id="QMT39724.1"/>
    </source>
</evidence>
<keyword evidence="1" id="KW-0732">Signal</keyword>
<name>A0A7D7RU06_9NEIS</name>
<gene>
    <name evidence="3" type="ORF">H3L94_07535</name>
</gene>
<feature type="chain" id="PRO_5028303861" evidence="1">
    <location>
        <begin position="23"/>
        <end position="160"/>
    </location>
</feature>
<dbReference type="EMBL" id="CP059567">
    <property type="protein sequence ID" value="QMT39724.1"/>
    <property type="molecule type" value="Genomic_DNA"/>
</dbReference>